<evidence type="ECO:0000313" key="3">
    <source>
        <dbReference type="Proteomes" id="UP000272942"/>
    </source>
</evidence>
<accession>A0A182ZZW1</accession>
<reference evidence="4" key="1">
    <citation type="submission" date="2016-06" db="UniProtKB">
        <authorList>
            <consortium name="WormBaseParasite"/>
        </authorList>
    </citation>
    <scope>IDENTIFICATION</scope>
</reference>
<evidence type="ECO:0000313" key="2">
    <source>
        <dbReference type="EMBL" id="VDP20643.1"/>
    </source>
</evidence>
<protein>
    <submittedName>
        <fullName evidence="4">Phosphoprotein</fullName>
    </submittedName>
</protein>
<dbReference type="EMBL" id="UZAN01000778">
    <property type="protein sequence ID" value="VDP20643.1"/>
    <property type="molecule type" value="Genomic_DNA"/>
</dbReference>
<dbReference type="Proteomes" id="UP000272942">
    <property type="component" value="Unassembled WGS sequence"/>
</dbReference>
<dbReference type="WBParaSite" id="ECPE_0000024501-mRNA-1">
    <property type="protein sequence ID" value="ECPE_0000024501-mRNA-1"/>
    <property type="gene ID" value="ECPE_0000024501"/>
</dbReference>
<gene>
    <name evidence="2" type="ORF">ECPE_LOCUS246</name>
</gene>
<feature type="region of interest" description="Disordered" evidence="1">
    <location>
        <begin position="83"/>
        <end position="104"/>
    </location>
</feature>
<name>A0A182ZZW1_9TREM</name>
<organism evidence="4">
    <name type="scientific">Echinostoma caproni</name>
    <dbReference type="NCBI Taxonomy" id="27848"/>
    <lineage>
        <taxon>Eukaryota</taxon>
        <taxon>Metazoa</taxon>
        <taxon>Spiralia</taxon>
        <taxon>Lophotrochozoa</taxon>
        <taxon>Platyhelminthes</taxon>
        <taxon>Trematoda</taxon>
        <taxon>Digenea</taxon>
        <taxon>Plagiorchiida</taxon>
        <taxon>Echinostomata</taxon>
        <taxon>Echinostomatoidea</taxon>
        <taxon>Echinostomatidae</taxon>
        <taxon>Echinostoma</taxon>
    </lineage>
</organism>
<dbReference type="AlphaFoldDB" id="A0A182ZZW1"/>
<proteinExistence type="predicted"/>
<reference evidence="2 3" key="2">
    <citation type="submission" date="2018-11" db="EMBL/GenBank/DDBJ databases">
        <authorList>
            <consortium name="Pathogen Informatics"/>
        </authorList>
    </citation>
    <scope>NUCLEOTIDE SEQUENCE [LARGE SCALE GENOMIC DNA]</scope>
    <source>
        <strain evidence="2 3">Egypt</strain>
    </source>
</reference>
<keyword evidence="3" id="KW-1185">Reference proteome</keyword>
<evidence type="ECO:0000256" key="1">
    <source>
        <dbReference type="SAM" id="MobiDB-lite"/>
    </source>
</evidence>
<evidence type="ECO:0000313" key="4">
    <source>
        <dbReference type="WBParaSite" id="ECPE_0000024501-mRNA-1"/>
    </source>
</evidence>
<sequence length="104" mass="11723">MDNTKESATDDLLLNNGSEEACRKELDLIGRKLDKTMKSIQKALNDMESKFSSSIADMDRDLNKLEQDINRMMESSTLNTTIRSKLDKPNPTLSELDINGKNCP</sequence>
<dbReference type="OrthoDB" id="6265828at2759"/>